<dbReference type="InterPro" id="IPR017853">
    <property type="entry name" value="GH"/>
</dbReference>
<comment type="catalytic activity">
    <reaction evidence="1">
        <text>Hydrolysis of terminal non-reducing N-acetyl-D-hexosamine residues in N-acetyl-beta-D-hexosaminides.</text>
        <dbReference type="EC" id="3.2.1.52"/>
    </reaction>
</comment>
<dbReference type="GO" id="GO:0004563">
    <property type="term" value="F:beta-N-acetylhexosaminidase activity"/>
    <property type="evidence" value="ECO:0007669"/>
    <property type="project" value="UniProtKB-EC"/>
</dbReference>
<proteinExistence type="inferred from homology"/>
<evidence type="ECO:0000256" key="4">
    <source>
        <dbReference type="ARBA" id="ARBA00022801"/>
    </source>
</evidence>
<evidence type="ECO:0000313" key="8">
    <source>
        <dbReference type="Proteomes" id="UP001315686"/>
    </source>
</evidence>
<sequence length="332" mass="35787">MRGIAPCILGCSGPVLTASEAAFFADAKPWGFILFARNVETPDQLRRLTADLRSAVGRDAPILVDQEGGRVQRLRAPHWREWLPPMEQMQRARDPIRAMQLRYALIAAELRDVGIDVNCAPQADLARPETHRFLRNRCYSEQLGEVIAAARACATGLIAGGALPVLKHIPGHGLGLLDSHKELPVTGADEGTLMANDFAAFKALADLPMAMTAHLIYSAIDPDLPATISPKVIDLIRTHIGFEGLLMTDDISMEALSGAIPDRAAAALRAGCDIVLHCNGDMAEMAPLIAEIGKMPPWTADRAEAALTRRPPAGVLDTQALEEEFADLMEGV</sequence>
<dbReference type="EMBL" id="JADQAZ010000001">
    <property type="protein sequence ID" value="MBT0957001.1"/>
    <property type="molecule type" value="Genomic_DNA"/>
</dbReference>
<comment type="caution">
    <text evidence="7">The sequence shown here is derived from an EMBL/GenBank/DDBJ whole genome shotgun (WGS) entry which is preliminary data.</text>
</comment>
<dbReference type="NCBIfam" id="NF003740">
    <property type="entry name" value="PRK05337.1"/>
    <property type="match status" value="1"/>
</dbReference>
<keyword evidence="5 7" id="KW-0326">Glycosidase</keyword>
<dbReference type="GO" id="GO:0005975">
    <property type="term" value="P:carbohydrate metabolic process"/>
    <property type="evidence" value="ECO:0007669"/>
    <property type="project" value="InterPro"/>
</dbReference>
<evidence type="ECO:0000256" key="5">
    <source>
        <dbReference type="ARBA" id="ARBA00023295"/>
    </source>
</evidence>
<evidence type="ECO:0000256" key="3">
    <source>
        <dbReference type="ARBA" id="ARBA00012663"/>
    </source>
</evidence>
<name>A0AAP2CP20_9RHOB</name>
<evidence type="ECO:0000256" key="2">
    <source>
        <dbReference type="ARBA" id="ARBA00005336"/>
    </source>
</evidence>
<dbReference type="SUPFAM" id="SSF51445">
    <property type="entry name" value="(Trans)glycosidases"/>
    <property type="match status" value="1"/>
</dbReference>
<evidence type="ECO:0000256" key="1">
    <source>
        <dbReference type="ARBA" id="ARBA00001231"/>
    </source>
</evidence>
<dbReference type="Gene3D" id="3.20.20.300">
    <property type="entry name" value="Glycoside hydrolase, family 3, N-terminal domain"/>
    <property type="match status" value="1"/>
</dbReference>
<reference evidence="7 8" key="1">
    <citation type="journal article" date="2021" name="Arch. Microbiol.">
        <title>Harenicola maris gen. nov., sp. nov. isolated from the Sea of Japan shallow sediments.</title>
        <authorList>
            <person name="Romanenko L.A."/>
            <person name="Kurilenko V.V."/>
            <person name="Chernysheva N.Y."/>
            <person name="Tekutyeva L.A."/>
            <person name="Velansky P.V."/>
            <person name="Svetashev V.I."/>
            <person name="Isaeva M.P."/>
        </authorList>
    </citation>
    <scope>NUCLEOTIDE SEQUENCE [LARGE SCALE GENOMIC DNA]</scope>
    <source>
        <strain evidence="7 8">KMM 3653</strain>
    </source>
</reference>
<dbReference type="AlphaFoldDB" id="A0AAP2CP20"/>
<dbReference type="Pfam" id="PF00933">
    <property type="entry name" value="Glyco_hydro_3"/>
    <property type="match status" value="1"/>
</dbReference>
<feature type="domain" description="Glycoside hydrolase family 3 N-terminal" evidence="6">
    <location>
        <begin position="31"/>
        <end position="291"/>
    </location>
</feature>
<dbReference type="Proteomes" id="UP001315686">
    <property type="component" value="Unassembled WGS sequence"/>
</dbReference>
<evidence type="ECO:0000313" key="7">
    <source>
        <dbReference type="EMBL" id="MBT0957001.1"/>
    </source>
</evidence>
<dbReference type="RefSeq" id="WP_327793179.1">
    <property type="nucleotide sequence ID" value="NZ_JADQAZ010000001.1"/>
</dbReference>
<dbReference type="InterPro" id="IPR050226">
    <property type="entry name" value="NagZ_Beta-hexosaminidase"/>
</dbReference>
<keyword evidence="4 7" id="KW-0378">Hydrolase</keyword>
<evidence type="ECO:0000259" key="6">
    <source>
        <dbReference type="Pfam" id="PF00933"/>
    </source>
</evidence>
<gene>
    <name evidence="7" type="primary">nagZ</name>
    <name evidence="7" type="ORF">IV417_06370</name>
</gene>
<organism evidence="7 8">
    <name type="scientific">Harenicola maris</name>
    <dbReference type="NCBI Taxonomy" id="2841044"/>
    <lineage>
        <taxon>Bacteria</taxon>
        <taxon>Pseudomonadati</taxon>
        <taxon>Pseudomonadota</taxon>
        <taxon>Alphaproteobacteria</taxon>
        <taxon>Rhodobacterales</taxon>
        <taxon>Paracoccaceae</taxon>
        <taxon>Harenicola</taxon>
    </lineage>
</organism>
<dbReference type="PANTHER" id="PTHR30480">
    <property type="entry name" value="BETA-HEXOSAMINIDASE-RELATED"/>
    <property type="match status" value="1"/>
</dbReference>
<dbReference type="InterPro" id="IPR001764">
    <property type="entry name" value="Glyco_hydro_3_N"/>
</dbReference>
<protein>
    <recommendedName>
        <fullName evidence="3">beta-N-acetylhexosaminidase</fullName>
        <ecNumber evidence="3">3.2.1.52</ecNumber>
    </recommendedName>
</protein>
<dbReference type="GO" id="GO:0009254">
    <property type="term" value="P:peptidoglycan turnover"/>
    <property type="evidence" value="ECO:0007669"/>
    <property type="project" value="TreeGrafter"/>
</dbReference>
<dbReference type="EC" id="3.2.1.52" evidence="3"/>
<keyword evidence="8" id="KW-1185">Reference proteome</keyword>
<dbReference type="PANTHER" id="PTHR30480:SF13">
    <property type="entry name" value="BETA-HEXOSAMINIDASE"/>
    <property type="match status" value="1"/>
</dbReference>
<accession>A0AAP2CP20</accession>
<comment type="similarity">
    <text evidence="2">Belongs to the glycosyl hydrolase 3 family.</text>
</comment>
<dbReference type="InterPro" id="IPR036962">
    <property type="entry name" value="Glyco_hydro_3_N_sf"/>
</dbReference>